<dbReference type="AlphaFoldDB" id="A0A2Y9B9G7"/>
<keyword evidence="2" id="KW-0238">DNA-binding</keyword>
<dbReference type="SUPFAM" id="SSF46689">
    <property type="entry name" value="Homeodomain-like"/>
    <property type="match status" value="2"/>
</dbReference>
<sequence>MYTWETMDKTLDYIEEHLAEEIRNETLAGIAGLSLFYYQRLFKRLVRKTVQEYIKLRRLARAAEDLKDIKRKILDTALDYGFSDHANFTRAFRETYQITPEEYRKTQPMLNTFDRPQLSMNYIMADENVPLIADGIVLEIQRQVLHQPEPYLGLEKAVSIAGQVPAGESTGIDVPGELWREFHEKKTGAEDVINGGIELGMSHSASFETGTFLYFAGGRAVNAEAGRNGMVKRLLPAGEYIVCRIEAESFVELVTTALNQANRYLFEIWLKNRRIVTEPFSAEKYYKDVAECPCMEIWVKERGI</sequence>
<name>A0A2Y9B9G7_9FIRM</name>
<comment type="caution">
    <text evidence="5">The sequence shown here is derived from an EMBL/GenBank/DDBJ whole genome shotgun (WGS) entry which is preliminary data.</text>
</comment>
<dbReference type="PANTHER" id="PTHR47504">
    <property type="entry name" value="RIGHT ORIGIN-BINDING PROTEIN"/>
    <property type="match status" value="1"/>
</dbReference>
<dbReference type="InterPro" id="IPR018060">
    <property type="entry name" value="HTH_AraC"/>
</dbReference>
<dbReference type="Proteomes" id="UP000245845">
    <property type="component" value="Unassembled WGS sequence"/>
</dbReference>
<dbReference type="Pfam" id="PF12833">
    <property type="entry name" value="HTH_18"/>
    <property type="match status" value="1"/>
</dbReference>
<organism evidence="5 6">
    <name type="scientific">Faecalicatena orotica</name>
    <dbReference type="NCBI Taxonomy" id="1544"/>
    <lineage>
        <taxon>Bacteria</taxon>
        <taxon>Bacillati</taxon>
        <taxon>Bacillota</taxon>
        <taxon>Clostridia</taxon>
        <taxon>Lachnospirales</taxon>
        <taxon>Lachnospiraceae</taxon>
        <taxon>Faecalicatena</taxon>
    </lineage>
</organism>
<dbReference type="GO" id="GO:0003700">
    <property type="term" value="F:DNA-binding transcription factor activity"/>
    <property type="evidence" value="ECO:0007669"/>
    <property type="project" value="InterPro"/>
</dbReference>
<dbReference type="PROSITE" id="PS01124">
    <property type="entry name" value="HTH_ARAC_FAMILY_2"/>
    <property type="match status" value="1"/>
</dbReference>
<proteinExistence type="predicted"/>
<dbReference type="Gene3D" id="1.10.10.60">
    <property type="entry name" value="Homeodomain-like"/>
    <property type="match status" value="2"/>
</dbReference>
<dbReference type="InterPro" id="IPR020449">
    <property type="entry name" value="Tscrpt_reg_AraC-type_HTH"/>
</dbReference>
<dbReference type="PROSITE" id="PS00041">
    <property type="entry name" value="HTH_ARAC_FAMILY_1"/>
    <property type="match status" value="1"/>
</dbReference>
<dbReference type="Gene3D" id="3.20.80.10">
    <property type="entry name" value="Regulatory factor, effector binding domain"/>
    <property type="match status" value="1"/>
</dbReference>
<evidence type="ECO:0000313" key="6">
    <source>
        <dbReference type="Proteomes" id="UP000245845"/>
    </source>
</evidence>
<dbReference type="InterPro" id="IPR018062">
    <property type="entry name" value="HTH_AraC-typ_CS"/>
</dbReference>
<keyword evidence="1" id="KW-0805">Transcription regulation</keyword>
<dbReference type="SMART" id="SM00342">
    <property type="entry name" value="HTH_ARAC"/>
    <property type="match status" value="1"/>
</dbReference>
<keyword evidence="6" id="KW-1185">Reference proteome</keyword>
<gene>
    <name evidence="5" type="ORF">A8806_101519</name>
</gene>
<reference evidence="5 6" key="1">
    <citation type="submission" date="2018-05" db="EMBL/GenBank/DDBJ databases">
        <title>The Hungate 1000. A catalogue of reference genomes from the rumen microbiome.</title>
        <authorList>
            <person name="Kelly W."/>
        </authorList>
    </citation>
    <scope>NUCLEOTIDE SEQUENCE [LARGE SCALE GENOMIC DNA]</scope>
    <source>
        <strain evidence="5 6">NLAE-zl-C242</strain>
    </source>
</reference>
<dbReference type="RefSeq" id="WP_109729589.1">
    <property type="nucleotide sequence ID" value="NZ_BAAACK010000007.1"/>
</dbReference>
<evidence type="ECO:0000313" key="5">
    <source>
        <dbReference type="EMBL" id="PWJ32231.1"/>
    </source>
</evidence>
<dbReference type="PRINTS" id="PR00032">
    <property type="entry name" value="HTHARAC"/>
</dbReference>
<dbReference type="GO" id="GO:0043565">
    <property type="term" value="F:sequence-specific DNA binding"/>
    <property type="evidence" value="ECO:0007669"/>
    <property type="project" value="InterPro"/>
</dbReference>
<dbReference type="EMBL" id="QGDL01000001">
    <property type="protein sequence ID" value="PWJ32231.1"/>
    <property type="molecule type" value="Genomic_DNA"/>
</dbReference>
<evidence type="ECO:0000256" key="3">
    <source>
        <dbReference type="ARBA" id="ARBA00023163"/>
    </source>
</evidence>
<dbReference type="InterPro" id="IPR050959">
    <property type="entry name" value="MarA-like"/>
</dbReference>
<evidence type="ECO:0000259" key="4">
    <source>
        <dbReference type="PROSITE" id="PS01124"/>
    </source>
</evidence>
<dbReference type="PANTHER" id="PTHR47504:SF5">
    <property type="entry name" value="RIGHT ORIGIN-BINDING PROTEIN"/>
    <property type="match status" value="1"/>
</dbReference>
<dbReference type="InterPro" id="IPR009057">
    <property type="entry name" value="Homeodomain-like_sf"/>
</dbReference>
<protein>
    <submittedName>
        <fullName evidence="5">AraC family transcriptional regulator</fullName>
    </submittedName>
</protein>
<dbReference type="OrthoDB" id="9801308at2"/>
<feature type="domain" description="HTH araC/xylS-type" evidence="4">
    <location>
        <begin position="8"/>
        <end position="106"/>
    </location>
</feature>
<dbReference type="InterPro" id="IPR011256">
    <property type="entry name" value="Reg_factor_effector_dom_sf"/>
</dbReference>
<evidence type="ECO:0000256" key="1">
    <source>
        <dbReference type="ARBA" id="ARBA00023015"/>
    </source>
</evidence>
<accession>A0A2Y9B9G7</accession>
<keyword evidence="3" id="KW-0804">Transcription</keyword>
<evidence type="ECO:0000256" key="2">
    <source>
        <dbReference type="ARBA" id="ARBA00023125"/>
    </source>
</evidence>